<comment type="caution">
    <text evidence="2">The sequence shown here is derived from an EMBL/GenBank/DDBJ whole genome shotgun (WGS) entry which is preliminary data.</text>
</comment>
<proteinExistence type="predicted"/>
<name>A0A662YRR8_ACIRT</name>
<protein>
    <submittedName>
        <fullName evidence="2">Protein mab-21-like 3</fullName>
    </submittedName>
</protein>
<keyword evidence="3" id="KW-1185">Reference proteome</keyword>
<dbReference type="AlphaFoldDB" id="A0A662YRR8"/>
<evidence type="ECO:0000313" key="2">
    <source>
        <dbReference type="EMBL" id="RXM99222.1"/>
    </source>
</evidence>
<organism evidence="2 3">
    <name type="scientific">Acipenser ruthenus</name>
    <name type="common">Sterlet sturgeon</name>
    <dbReference type="NCBI Taxonomy" id="7906"/>
    <lineage>
        <taxon>Eukaryota</taxon>
        <taxon>Metazoa</taxon>
        <taxon>Chordata</taxon>
        <taxon>Craniata</taxon>
        <taxon>Vertebrata</taxon>
        <taxon>Euteleostomi</taxon>
        <taxon>Actinopterygii</taxon>
        <taxon>Chondrostei</taxon>
        <taxon>Acipenseriformes</taxon>
        <taxon>Acipenseridae</taxon>
        <taxon>Acipenser</taxon>
    </lineage>
</organism>
<gene>
    <name evidence="2" type="ORF">EOD39_11905</name>
</gene>
<dbReference type="Gene3D" id="1.10.1410.40">
    <property type="match status" value="1"/>
</dbReference>
<sequence length="167" mass="19189">MDPQQPLEASLSKVESALREPAQTELMRLEPAQMDHQPPEALLRKTEPVLLEHVQLEPAQLKPALLKPALPTRELPLQDQPMLPTANRELVVLPGPSSGEETLLMWTCEKYPGSKDWRNFKKCVSQRYLRQFFVRGYNLLKYTNSIELDIMAKKISDFLENPGLYIH</sequence>
<dbReference type="Proteomes" id="UP000289886">
    <property type="component" value="Unassembled WGS sequence"/>
</dbReference>
<reference evidence="2 3" key="1">
    <citation type="submission" date="2019-01" db="EMBL/GenBank/DDBJ databases">
        <title>Draft Genome and Complete Hox-Cluster Characterization of the Sterlet Sturgeon (Acipenser ruthenus).</title>
        <authorList>
            <person name="Wei Q."/>
        </authorList>
    </citation>
    <scope>NUCLEOTIDE SEQUENCE [LARGE SCALE GENOMIC DNA]</scope>
    <source>
        <strain evidence="2">WHYD16114868_AA</strain>
        <tissue evidence="2">Blood</tissue>
    </source>
</reference>
<feature type="domain" description="Mab-21-like HhH/H2TH-like" evidence="1">
    <location>
        <begin position="101"/>
        <end position="156"/>
    </location>
</feature>
<dbReference type="Pfam" id="PF20266">
    <property type="entry name" value="Mab-21_C"/>
    <property type="match status" value="1"/>
</dbReference>
<dbReference type="InterPro" id="IPR046906">
    <property type="entry name" value="Mab-21_HhH/H2TH-like"/>
</dbReference>
<accession>A0A662YRR8</accession>
<dbReference type="EMBL" id="SCEB01000431">
    <property type="protein sequence ID" value="RXM99222.1"/>
    <property type="molecule type" value="Genomic_DNA"/>
</dbReference>
<evidence type="ECO:0000313" key="3">
    <source>
        <dbReference type="Proteomes" id="UP000289886"/>
    </source>
</evidence>
<evidence type="ECO:0000259" key="1">
    <source>
        <dbReference type="Pfam" id="PF20266"/>
    </source>
</evidence>